<dbReference type="PANTHER" id="PTHR22939:SF130">
    <property type="entry name" value="PERIPLASMIC SERINE ENDOPROTEASE DEGP-LIKE-RELATED"/>
    <property type="match status" value="1"/>
</dbReference>
<comment type="catalytic activity">
    <reaction evidence="1">
        <text>Acts on substrates that are at least partially unfolded. The cleavage site P1 residue is normally between a pair of hydrophobic residues, such as Val-|-Val.</text>
        <dbReference type="EC" id="3.4.21.107"/>
    </reaction>
</comment>
<proteinExistence type="inferred from homology"/>
<dbReference type="Pfam" id="PF13365">
    <property type="entry name" value="Trypsin_2"/>
    <property type="match status" value="1"/>
</dbReference>
<keyword evidence="17" id="KW-1185">Reference proteome</keyword>
<gene>
    <name evidence="16" type="ORF">RAN89_18480</name>
</gene>
<evidence type="ECO:0000256" key="5">
    <source>
        <dbReference type="ARBA" id="ARBA00013958"/>
    </source>
</evidence>
<reference evidence="16 17" key="1">
    <citation type="submission" date="2023-08" db="EMBL/GenBank/DDBJ databases">
        <title>Rhodoferax potami sp. nov. and Rhodoferax mekongensis sp. nov., isolated from the Mekong River in Thailand.</title>
        <authorList>
            <person name="Kitikhun S."/>
            <person name="Charoenyingcharoen P."/>
            <person name="Siriarchawattana P."/>
            <person name="Likhitrattanapisal S."/>
            <person name="Nilsakha T."/>
            <person name="Chanpet A."/>
            <person name="Rattanawaree P."/>
            <person name="Ingsriswang S."/>
        </authorList>
    </citation>
    <scope>NUCLEOTIDE SEQUENCE [LARGE SCALE GENOMIC DNA]</scope>
    <source>
        <strain evidence="16 17">TBRC 17307</strain>
    </source>
</reference>
<dbReference type="InterPro" id="IPR001940">
    <property type="entry name" value="Peptidase_S1C"/>
</dbReference>
<evidence type="ECO:0000256" key="9">
    <source>
        <dbReference type="ARBA" id="ARBA00022764"/>
    </source>
</evidence>
<dbReference type="Pfam" id="PF17820">
    <property type="entry name" value="PDZ_6"/>
    <property type="match status" value="1"/>
</dbReference>
<dbReference type="SMART" id="SM00228">
    <property type="entry name" value="PDZ"/>
    <property type="match status" value="2"/>
</dbReference>
<evidence type="ECO:0000256" key="7">
    <source>
        <dbReference type="ARBA" id="ARBA00022729"/>
    </source>
</evidence>
<evidence type="ECO:0000313" key="17">
    <source>
        <dbReference type="Proteomes" id="UP001302257"/>
    </source>
</evidence>
<dbReference type="InterPro" id="IPR036034">
    <property type="entry name" value="PDZ_sf"/>
</dbReference>
<evidence type="ECO:0000256" key="1">
    <source>
        <dbReference type="ARBA" id="ARBA00001772"/>
    </source>
</evidence>
<feature type="domain" description="PDZ" evidence="15">
    <location>
        <begin position="288"/>
        <end position="353"/>
    </location>
</feature>
<dbReference type="InterPro" id="IPR041489">
    <property type="entry name" value="PDZ_6"/>
</dbReference>
<dbReference type="PROSITE" id="PS50106">
    <property type="entry name" value="PDZ"/>
    <property type="match status" value="2"/>
</dbReference>
<dbReference type="Gene3D" id="2.40.10.120">
    <property type="match status" value="1"/>
</dbReference>
<keyword evidence="11" id="KW-0720">Serine protease</keyword>
<evidence type="ECO:0000313" key="16">
    <source>
        <dbReference type="EMBL" id="WNO04851.1"/>
    </source>
</evidence>
<dbReference type="Pfam" id="PF13180">
    <property type="entry name" value="PDZ_2"/>
    <property type="match status" value="1"/>
</dbReference>
<dbReference type="Proteomes" id="UP001302257">
    <property type="component" value="Chromosome"/>
</dbReference>
<accession>A0ABZ0AYX0</accession>
<evidence type="ECO:0000256" key="4">
    <source>
        <dbReference type="ARBA" id="ARBA00013035"/>
    </source>
</evidence>
<keyword evidence="12" id="KW-0346">Stress response</keyword>
<dbReference type="NCBIfam" id="TIGR02037">
    <property type="entry name" value="degP_htrA_DO"/>
    <property type="match status" value="1"/>
</dbReference>
<dbReference type="PANTHER" id="PTHR22939">
    <property type="entry name" value="SERINE PROTEASE FAMILY S1C HTRA-RELATED"/>
    <property type="match status" value="1"/>
</dbReference>
<evidence type="ECO:0000256" key="8">
    <source>
        <dbReference type="ARBA" id="ARBA00022737"/>
    </source>
</evidence>
<evidence type="ECO:0000256" key="6">
    <source>
        <dbReference type="ARBA" id="ARBA00022670"/>
    </source>
</evidence>
<dbReference type="InterPro" id="IPR009003">
    <property type="entry name" value="Peptidase_S1_PA"/>
</dbReference>
<keyword evidence="10 16" id="KW-0378">Hydrolase</keyword>
<dbReference type="SUPFAM" id="SSF50494">
    <property type="entry name" value="Trypsin-like serine proteases"/>
    <property type="match status" value="1"/>
</dbReference>
<keyword evidence="9" id="KW-0574">Periplasm</keyword>
<dbReference type="InterPro" id="IPR001478">
    <property type="entry name" value="PDZ"/>
</dbReference>
<evidence type="ECO:0000259" key="15">
    <source>
        <dbReference type="PROSITE" id="PS50106"/>
    </source>
</evidence>
<comment type="subcellular location">
    <subcellularLocation>
        <location evidence="2">Periplasm</location>
    </subcellularLocation>
</comment>
<evidence type="ECO:0000256" key="11">
    <source>
        <dbReference type="ARBA" id="ARBA00022825"/>
    </source>
</evidence>
<protein>
    <recommendedName>
        <fullName evidence="5">Probable periplasmic serine endoprotease DegP-like</fullName>
        <ecNumber evidence="4">3.4.21.107</ecNumber>
    </recommendedName>
    <alternativeName>
        <fullName evidence="13">Protease Do</fullName>
    </alternativeName>
</protein>
<dbReference type="SUPFAM" id="SSF50156">
    <property type="entry name" value="PDZ domain-like"/>
    <property type="match status" value="2"/>
</dbReference>
<dbReference type="InterPro" id="IPR011782">
    <property type="entry name" value="Pept_S1C_Do"/>
</dbReference>
<sequence>MLTLTTPVRLPLRATALAGLAAALMLAAPHSAFAQEAPSPSTTSAQAIRQIVAPDFTQIVKRYGPAVVNISVTGTRLVSAGGKDAPKGSSPEADDSDAMQSFLRKFQEQFGATGASMTVPVRGLGSGFIVSGDGLVLTNAHVVAHASEVTVKLTDRREFPARILGVDTKTDMAVLKIEAQNLPTVTIGSPTELNVGEWVLAIGSPFGLDNTVTTGVVSAKARTLPDDYTVPFIQTDAAINPGNSGGPLFNARGEVVGINSQIFTRSGGYQGLSFAIPIDLAQSVARQIVATGHAAHGVLGVSAQEVTQALATALHLSKPAGALLSEVHAGSAAAKAGLLFGDVIVGIDGHAIETSSDLPLWIAMAVPGQKIRVDYLRNGKAQNTIATLEAPEAAVNAKAGNLPDSPILAPLGIAVRNLLPLEQRAADTKTGLLVDAVAEGPSTKAGIEPGDILLAINQTPLTSVEQARQLLAKAGKSVAVLVQHGGDKSYLALSLP</sequence>
<keyword evidence="8" id="KW-0677">Repeat</keyword>
<keyword evidence="6" id="KW-0645">Protease</keyword>
<dbReference type="PRINTS" id="PR00834">
    <property type="entry name" value="PROTEASES2C"/>
</dbReference>
<name>A0ABZ0AYX0_9BURK</name>
<feature type="chain" id="PRO_5046684362" description="Probable periplasmic serine endoprotease DegP-like" evidence="14">
    <location>
        <begin position="35"/>
        <end position="496"/>
    </location>
</feature>
<evidence type="ECO:0000256" key="12">
    <source>
        <dbReference type="ARBA" id="ARBA00023016"/>
    </source>
</evidence>
<dbReference type="Gene3D" id="2.30.42.10">
    <property type="match status" value="2"/>
</dbReference>
<evidence type="ECO:0000256" key="14">
    <source>
        <dbReference type="SAM" id="SignalP"/>
    </source>
</evidence>
<comment type="similarity">
    <text evidence="3">Belongs to the peptidase S1C family.</text>
</comment>
<evidence type="ECO:0000256" key="13">
    <source>
        <dbReference type="ARBA" id="ARBA00032850"/>
    </source>
</evidence>
<dbReference type="GO" id="GO:0016787">
    <property type="term" value="F:hydrolase activity"/>
    <property type="evidence" value="ECO:0007669"/>
    <property type="project" value="UniProtKB-KW"/>
</dbReference>
<organism evidence="16 17">
    <name type="scientific">Rhodoferax mekongensis</name>
    <dbReference type="NCBI Taxonomy" id="3068341"/>
    <lineage>
        <taxon>Bacteria</taxon>
        <taxon>Pseudomonadati</taxon>
        <taxon>Pseudomonadota</taxon>
        <taxon>Betaproteobacteria</taxon>
        <taxon>Burkholderiales</taxon>
        <taxon>Comamonadaceae</taxon>
        <taxon>Rhodoferax</taxon>
    </lineage>
</organism>
<dbReference type="EMBL" id="CP132507">
    <property type="protein sequence ID" value="WNO04851.1"/>
    <property type="molecule type" value="Genomic_DNA"/>
</dbReference>
<evidence type="ECO:0000256" key="3">
    <source>
        <dbReference type="ARBA" id="ARBA00010541"/>
    </source>
</evidence>
<feature type="signal peptide" evidence="14">
    <location>
        <begin position="1"/>
        <end position="34"/>
    </location>
</feature>
<evidence type="ECO:0000256" key="10">
    <source>
        <dbReference type="ARBA" id="ARBA00022801"/>
    </source>
</evidence>
<evidence type="ECO:0000256" key="2">
    <source>
        <dbReference type="ARBA" id="ARBA00004418"/>
    </source>
</evidence>
<feature type="domain" description="PDZ" evidence="15">
    <location>
        <begin position="411"/>
        <end position="486"/>
    </location>
</feature>
<keyword evidence="7 14" id="KW-0732">Signal</keyword>
<dbReference type="EC" id="3.4.21.107" evidence="4"/>